<feature type="transmembrane region" description="Helical" evidence="5">
    <location>
        <begin position="12"/>
        <end position="33"/>
    </location>
</feature>
<proteinExistence type="predicted"/>
<evidence type="ECO:0000313" key="7">
    <source>
        <dbReference type="EMBL" id="TSD13368.1"/>
    </source>
</evidence>
<evidence type="ECO:0000256" key="2">
    <source>
        <dbReference type="ARBA" id="ARBA00022692"/>
    </source>
</evidence>
<dbReference type="PANTHER" id="PTHR38480">
    <property type="entry name" value="SLR0254 PROTEIN"/>
    <property type="match status" value="1"/>
</dbReference>
<name>A0A554N7M1_9EURY</name>
<evidence type="ECO:0000256" key="1">
    <source>
        <dbReference type="ARBA" id="ARBA00004141"/>
    </source>
</evidence>
<dbReference type="AlphaFoldDB" id="A0A554N7M1"/>
<reference evidence="7 8" key="1">
    <citation type="submission" date="2018-06" db="EMBL/GenBank/DDBJ databases">
        <title>Natronomonas sp. F16-60 a new haloarchaeon isolated from a solar saltern of Isla Cristina, Huelva, Spain.</title>
        <authorList>
            <person name="Duran-Viseras A."/>
            <person name="Sanchez-Porro C."/>
            <person name="Ventosa A."/>
        </authorList>
    </citation>
    <scope>NUCLEOTIDE SEQUENCE [LARGE SCALE GENOMIC DNA]</scope>
    <source>
        <strain evidence="7 8">F16-60</strain>
    </source>
</reference>
<dbReference type="EMBL" id="QMDX01000008">
    <property type="protein sequence ID" value="TSD13368.1"/>
    <property type="molecule type" value="Genomic_DNA"/>
</dbReference>
<keyword evidence="4 5" id="KW-0472">Membrane</keyword>
<feature type="transmembrane region" description="Helical" evidence="5">
    <location>
        <begin position="80"/>
        <end position="99"/>
    </location>
</feature>
<comment type="subcellular location">
    <subcellularLocation>
        <location evidence="1">Membrane</location>
        <topology evidence="1">Multi-pass membrane protein</topology>
    </subcellularLocation>
</comment>
<evidence type="ECO:0000256" key="4">
    <source>
        <dbReference type="ARBA" id="ARBA00023136"/>
    </source>
</evidence>
<dbReference type="PANTHER" id="PTHR38480:SF1">
    <property type="entry name" value="SLR0254 PROTEIN"/>
    <property type="match status" value="1"/>
</dbReference>
<evidence type="ECO:0000259" key="6">
    <source>
        <dbReference type="Pfam" id="PF06271"/>
    </source>
</evidence>
<accession>A0A554N7M1</accession>
<keyword evidence="3 5" id="KW-1133">Transmembrane helix</keyword>
<dbReference type="Proteomes" id="UP000319894">
    <property type="component" value="Unassembled WGS sequence"/>
</dbReference>
<gene>
    <name evidence="7" type="ORF">DP107_12820</name>
</gene>
<keyword evidence="8" id="KW-1185">Reference proteome</keyword>
<organism evidence="7 8">
    <name type="scientific">Haloglomus irregulare</name>
    <dbReference type="NCBI Taxonomy" id="2234134"/>
    <lineage>
        <taxon>Archaea</taxon>
        <taxon>Methanobacteriati</taxon>
        <taxon>Methanobacteriota</taxon>
        <taxon>Stenosarchaea group</taxon>
        <taxon>Halobacteria</taxon>
        <taxon>Halobacteriales</taxon>
        <taxon>Natronomonadaceae</taxon>
        <taxon>Haloglomus</taxon>
    </lineage>
</organism>
<dbReference type="Pfam" id="PF06271">
    <property type="entry name" value="RDD"/>
    <property type="match status" value="1"/>
</dbReference>
<keyword evidence="2 5" id="KW-0812">Transmembrane</keyword>
<evidence type="ECO:0000256" key="3">
    <source>
        <dbReference type="ARBA" id="ARBA00022989"/>
    </source>
</evidence>
<evidence type="ECO:0000256" key="5">
    <source>
        <dbReference type="SAM" id="Phobius"/>
    </source>
</evidence>
<protein>
    <recommendedName>
        <fullName evidence="6">RDD domain-containing protein</fullName>
    </recommendedName>
</protein>
<feature type="transmembrane region" description="Helical" evidence="5">
    <location>
        <begin position="45"/>
        <end position="68"/>
    </location>
</feature>
<dbReference type="InParanoid" id="A0A554N7M1"/>
<sequence>MSGRTDYTGSTIAGGVVTTAAGVSVPAPLIRHVSPAPAPLPRRTVAFLFDQAVVTALVVGPALAAGVMPAAVVSPGRTRALLFVAAMGVAFGYHFLLEWRTGRTLGKRLLGLRVVAADGSPLGAWGSFVRNALRLVDGLGYWTVAVAVIGYRGDGKRLGDALGRTLVVAAPPD</sequence>
<feature type="domain" description="RDD" evidence="6">
    <location>
        <begin position="38"/>
        <end position="162"/>
    </location>
</feature>
<comment type="caution">
    <text evidence="7">The sequence shown here is derived from an EMBL/GenBank/DDBJ whole genome shotgun (WGS) entry which is preliminary data.</text>
</comment>
<dbReference type="InterPro" id="IPR010432">
    <property type="entry name" value="RDD"/>
</dbReference>
<dbReference type="GO" id="GO:0016020">
    <property type="term" value="C:membrane"/>
    <property type="evidence" value="ECO:0007669"/>
    <property type="project" value="UniProtKB-SubCell"/>
</dbReference>
<evidence type="ECO:0000313" key="8">
    <source>
        <dbReference type="Proteomes" id="UP000319894"/>
    </source>
</evidence>